<keyword evidence="9" id="KW-1185">Reference proteome</keyword>
<organism evidence="8 9">
    <name type="scientific">Papaver nudicaule</name>
    <name type="common">Iceland poppy</name>
    <dbReference type="NCBI Taxonomy" id="74823"/>
    <lineage>
        <taxon>Eukaryota</taxon>
        <taxon>Viridiplantae</taxon>
        <taxon>Streptophyta</taxon>
        <taxon>Embryophyta</taxon>
        <taxon>Tracheophyta</taxon>
        <taxon>Spermatophyta</taxon>
        <taxon>Magnoliopsida</taxon>
        <taxon>Ranunculales</taxon>
        <taxon>Papaveraceae</taxon>
        <taxon>Papaveroideae</taxon>
        <taxon>Papaver</taxon>
    </lineage>
</organism>
<dbReference type="GO" id="GO:0005509">
    <property type="term" value="F:calcium ion binding"/>
    <property type="evidence" value="ECO:0007669"/>
    <property type="project" value="InterPro"/>
</dbReference>
<dbReference type="PROSITE" id="PS50026">
    <property type="entry name" value="EGF_3"/>
    <property type="match status" value="1"/>
</dbReference>
<gene>
    <name evidence="8" type="ORF">MKW94_012011</name>
</gene>
<feature type="non-terminal residue" evidence="8">
    <location>
        <position position="358"/>
    </location>
</feature>
<dbReference type="InterPro" id="IPR000152">
    <property type="entry name" value="EGF-type_Asp/Asn_hydroxyl_site"/>
</dbReference>
<evidence type="ECO:0000256" key="4">
    <source>
        <dbReference type="ARBA" id="ARBA00023157"/>
    </source>
</evidence>
<evidence type="ECO:0000256" key="3">
    <source>
        <dbReference type="ARBA" id="ARBA00022729"/>
    </source>
</evidence>
<keyword evidence="2 5" id="KW-0245">EGF-like domain</keyword>
<dbReference type="Gene3D" id="2.10.25.10">
    <property type="entry name" value="Laminin"/>
    <property type="match status" value="2"/>
</dbReference>
<proteinExistence type="predicted"/>
<dbReference type="PROSITE" id="PS01187">
    <property type="entry name" value="EGF_CA"/>
    <property type="match status" value="1"/>
</dbReference>
<sequence>MALHISVKFQCFLLLIWLQLASRAEIAITASTVITKHGCQDHCGNVSIPYPFGIGHGCYISEYFEIKCDDSLIGSTKPRRGGYNISSISILDGEMTTEVFVARNCPERKTPRVKSKATLGKFTFSSTKNKFIGIGCNTWAYLGLDSNASSGTGCLSVCNKNEDATDGSCGGVGCCKTSIPSGIKSFKIGVGSMFNDNTSLSFNPCGYGFLVEERSFNFSSSYLKNFKNNGTGSVPVVVDWTVGNETCGEAKRNLMSYACGPNTDCISADNTTGALGYRCSCAAGYSGNPYLNSSTGGGCQDIDECKEVCMGPNGNCRNTEGSYECSCNKGYQSEVRNNFLDCYPESLQKQHKFNKIVL</sequence>
<dbReference type="PANTHER" id="PTHR33491">
    <property type="entry name" value="OSJNBA0016N04.9 PROTEIN"/>
    <property type="match status" value="1"/>
</dbReference>
<evidence type="ECO:0000259" key="7">
    <source>
        <dbReference type="PROSITE" id="PS50026"/>
    </source>
</evidence>
<evidence type="ECO:0000256" key="6">
    <source>
        <dbReference type="SAM" id="SignalP"/>
    </source>
</evidence>
<dbReference type="InterPro" id="IPR049883">
    <property type="entry name" value="NOTCH1_EGF-like"/>
</dbReference>
<dbReference type="Pfam" id="PF13947">
    <property type="entry name" value="GUB_WAK_bind"/>
    <property type="match status" value="1"/>
</dbReference>
<dbReference type="SMART" id="SM00179">
    <property type="entry name" value="EGF_CA"/>
    <property type="match status" value="1"/>
</dbReference>
<dbReference type="InterPro" id="IPR018097">
    <property type="entry name" value="EGF_Ca-bd_CS"/>
</dbReference>
<evidence type="ECO:0000256" key="5">
    <source>
        <dbReference type="PROSITE-ProRule" id="PRU00076"/>
    </source>
</evidence>
<name>A0AA41VBV8_PAPNU</name>
<feature type="domain" description="EGF-like" evidence="7">
    <location>
        <begin position="301"/>
        <end position="334"/>
    </location>
</feature>
<comment type="caution">
    <text evidence="8">The sequence shown here is derived from an EMBL/GenBank/DDBJ whole genome shotgun (WGS) entry which is preliminary data.</text>
</comment>
<reference evidence="8" key="1">
    <citation type="submission" date="2022-03" db="EMBL/GenBank/DDBJ databases">
        <title>A functionally conserved STORR gene fusion in Papaver species that diverged 16.8 million years ago.</title>
        <authorList>
            <person name="Catania T."/>
        </authorList>
    </citation>
    <scope>NUCLEOTIDE SEQUENCE</scope>
    <source>
        <strain evidence="8">S-191538</strain>
    </source>
</reference>
<evidence type="ECO:0000313" key="8">
    <source>
        <dbReference type="EMBL" id="MCL7035703.1"/>
    </source>
</evidence>
<dbReference type="CDD" id="cd00054">
    <property type="entry name" value="EGF_CA"/>
    <property type="match status" value="1"/>
</dbReference>
<dbReference type="GO" id="GO:0016020">
    <property type="term" value="C:membrane"/>
    <property type="evidence" value="ECO:0007669"/>
    <property type="project" value="UniProtKB-SubCell"/>
</dbReference>
<dbReference type="InterPro" id="IPR025287">
    <property type="entry name" value="WAK_GUB"/>
</dbReference>
<dbReference type="PROSITE" id="PS00010">
    <property type="entry name" value="ASX_HYDROXYL"/>
    <property type="match status" value="1"/>
</dbReference>
<accession>A0AA41VBV8</accession>
<dbReference type="InterPro" id="IPR001881">
    <property type="entry name" value="EGF-like_Ca-bd_dom"/>
</dbReference>
<feature type="signal peptide" evidence="6">
    <location>
        <begin position="1"/>
        <end position="23"/>
    </location>
</feature>
<protein>
    <recommendedName>
        <fullName evidence="7">EGF-like domain-containing protein</fullName>
    </recommendedName>
</protein>
<dbReference type="GO" id="GO:0030247">
    <property type="term" value="F:polysaccharide binding"/>
    <property type="evidence" value="ECO:0007669"/>
    <property type="project" value="InterPro"/>
</dbReference>
<dbReference type="SMART" id="SM00181">
    <property type="entry name" value="EGF"/>
    <property type="match status" value="2"/>
</dbReference>
<comment type="subcellular location">
    <subcellularLocation>
        <location evidence="1">Membrane</location>
        <topology evidence="1">Single-pass membrane protein</topology>
    </subcellularLocation>
</comment>
<evidence type="ECO:0000256" key="1">
    <source>
        <dbReference type="ARBA" id="ARBA00004167"/>
    </source>
</evidence>
<dbReference type="Proteomes" id="UP001177140">
    <property type="component" value="Unassembled WGS sequence"/>
</dbReference>
<keyword evidence="4" id="KW-1015">Disulfide bond</keyword>
<evidence type="ECO:0000313" key="9">
    <source>
        <dbReference type="Proteomes" id="UP001177140"/>
    </source>
</evidence>
<evidence type="ECO:0000256" key="2">
    <source>
        <dbReference type="ARBA" id="ARBA00022536"/>
    </source>
</evidence>
<dbReference type="InterPro" id="IPR000742">
    <property type="entry name" value="EGF"/>
</dbReference>
<dbReference type="EMBL" id="JAJJMA010159931">
    <property type="protein sequence ID" value="MCL7035703.1"/>
    <property type="molecule type" value="Genomic_DNA"/>
</dbReference>
<dbReference type="Pfam" id="PF07645">
    <property type="entry name" value="EGF_CA"/>
    <property type="match status" value="1"/>
</dbReference>
<comment type="caution">
    <text evidence="5">Lacks conserved residue(s) required for the propagation of feature annotation.</text>
</comment>
<dbReference type="SUPFAM" id="SSF57196">
    <property type="entry name" value="EGF/Laminin"/>
    <property type="match status" value="1"/>
</dbReference>
<keyword evidence="3 6" id="KW-0732">Signal</keyword>
<feature type="chain" id="PRO_5041432158" description="EGF-like domain-containing protein" evidence="6">
    <location>
        <begin position="24"/>
        <end position="358"/>
    </location>
</feature>
<dbReference type="AlphaFoldDB" id="A0AA41VBV8"/>